<keyword evidence="2" id="KW-0732">Signal</keyword>
<evidence type="ECO:0000259" key="3">
    <source>
        <dbReference type="Pfam" id="PF00561"/>
    </source>
</evidence>
<name>A0A919U1V6_9CELL</name>
<gene>
    <name evidence="4" type="ORF">Cch01nite_43120</name>
</gene>
<comment type="caution">
    <text evidence="4">The sequence shown here is derived from an EMBL/GenBank/DDBJ whole genome shotgun (WGS) entry which is preliminary data.</text>
</comment>
<dbReference type="InterPro" id="IPR000073">
    <property type="entry name" value="AB_hydrolase_1"/>
</dbReference>
<evidence type="ECO:0000313" key="5">
    <source>
        <dbReference type="Proteomes" id="UP000632740"/>
    </source>
</evidence>
<dbReference type="AlphaFoldDB" id="A0A919U1V6"/>
<dbReference type="EMBL" id="BONK01000021">
    <property type="protein sequence ID" value="GIG23588.1"/>
    <property type="molecule type" value="Genomic_DNA"/>
</dbReference>
<feature type="region of interest" description="Disordered" evidence="1">
    <location>
        <begin position="35"/>
        <end position="56"/>
    </location>
</feature>
<dbReference type="RefSeq" id="WP_203758592.1">
    <property type="nucleotide sequence ID" value="NZ_BONK01000021.1"/>
</dbReference>
<reference evidence="4" key="1">
    <citation type="submission" date="2021-01" db="EMBL/GenBank/DDBJ databases">
        <title>Whole genome shotgun sequence of Cellulomonas chitinilytica NBRC 110799.</title>
        <authorList>
            <person name="Komaki H."/>
            <person name="Tamura T."/>
        </authorList>
    </citation>
    <scope>NUCLEOTIDE SEQUENCE</scope>
    <source>
        <strain evidence="4">NBRC 110799</strain>
    </source>
</reference>
<feature type="domain" description="AB hydrolase-1" evidence="3">
    <location>
        <begin position="75"/>
        <end position="226"/>
    </location>
</feature>
<dbReference type="GO" id="GO:0003824">
    <property type="term" value="F:catalytic activity"/>
    <property type="evidence" value="ECO:0007669"/>
    <property type="project" value="UniProtKB-ARBA"/>
</dbReference>
<proteinExistence type="predicted"/>
<dbReference type="Pfam" id="PF00561">
    <property type="entry name" value="Abhydrolase_1"/>
    <property type="match status" value="1"/>
</dbReference>
<dbReference type="GO" id="GO:0016020">
    <property type="term" value="C:membrane"/>
    <property type="evidence" value="ECO:0007669"/>
    <property type="project" value="TreeGrafter"/>
</dbReference>
<dbReference type="Gene3D" id="3.40.50.1820">
    <property type="entry name" value="alpha/beta hydrolase"/>
    <property type="match status" value="1"/>
</dbReference>
<dbReference type="PROSITE" id="PS51257">
    <property type="entry name" value="PROKAR_LIPOPROTEIN"/>
    <property type="match status" value="1"/>
</dbReference>
<feature type="chain" id="PRO_5038930825" description="AB hydrolase-1 domain-containing protein" evidence="2">
    <location>
        <begin position="31"/>
        <end position="304"/>
    </location>
</feature>
<organism evidence="4 5">
    <name type="scientific">Cellulomonas chitinilytica</name>
    <dbReference type="NCBI Taxonomy" id="398759"/>
    <lineage>
        <taxon>Bacteria</taxon>
        <taxon>Bacillati</taxon>
        <taxon>Actinomycetota</taxon>
        <taxon>Actinomycetes</taxon>
        <taxon>Micrococcales</taxon>
        <taxon>Cellulomonadaceae</taxon>
        <taxon>Cellulomonas</taxon>
    </lineage>
</organism>
<keyword evidence="5" id="KW-1185">Reference proteome</keyword>
<dbReference type="InterPro" id="IPR029058">
    <property type="entry name" value="AB_hydrolase_fold"/>
</dbReference>
<dbReference type="Proteomes" id="UP000632740">
    <property type="component" value="Unassembled WGS sequence"/>
</dbReference>
<evidence type="ECO:0000313" key="4">
    <source>
        <dbReference type="EMBL" id="GIG23588.1"/>
    </source>
</evidence>
<feature type="signal peptide" evidence="2">
    <location>
        <begin position="1"/>
        <end position="30"/>
    </location>
</feature>
<protein>
    <recommendedName>
        <fullName evidence="3">AB hydrolase-1 domain-containing protein</fullName>
    </recommendedName>
</protein>
<accession>A0A919U1V6</accession>
<sequence length="304" mass="31899">MLRTTSDRRPAHRAVAALALLAVTAGVLSACRDADSAPRATGEPSGSSGSSGSTLHMVENGDHRLAFYVTPGHGPTIVLDSGGGEDASYWADLVPQLHASTGATVITYDRAGLGRSDVVPGPWDVASAVSDLETGLQQLGVSQDVTLVSHSQAGEIATWFAGSHPTMLAGAVLVDANLPPFFTEEEVARLAAATQPEVDAAKEDPDDPRNRQLIATAESFVETSTAFHALAWPDTVPATVVVSERTPFEGSPEDAQRWRDAAASFVEAGPHRRLVTATGSSHDVPKDRPELVLEEIENVVAGRL</sequence>
<dbReference type="InterPro" id="IPR050266">
    <property type="entry name" value="AB_hydrolase_sf"/>
</dbReference>
<evidence type="ECO:0000256" key="2">
    <source>
        <dbReference type="SAM" id="SignalP"/>
    </source>
</evidence>
<dbReference type="PANTHER" id="PTHR43798:SF33">
    <property type="entry name" value="HYDROLASE, PUTATIVE (AFU_ORTHOLOGUE AFUA_2G14860)-RELATED"/>
    <property type="match status" value="1"/>
</dbReference>
<evidence type="ECO:0000256" key="1">
    <source>
        <dbReference type="SAM" id="MobiDB-lite"/>
    </source>
</evidence>
<dbReference type="PANTHER" id="PTHR43798">
    <property type="entry name" value="MONOACYLGLYCEROL LIPASE"/>
    <property type="match status" value="1"/>
</dbReference>
<dbReference type="SUPFAM" id="SSF53474">
    <property type="entry name" value="alpha/beta-Hydrolases"/>
    <property type="match status" value="1"/>
</dbReference>